<evidence type="ECO:0000256" key="2">
    <source>
        <dbReference type="ARBA" id="ARBA00004470"/>
    </source>
</evidence>
<dbReference type="InterPro" id="IPR036965">
    <property type="entry name" value="Terpene_synth_N_sf"/>
</dbReference>
<comment type="catalytic activity">
    <reaction evidence="9">
        <text>(2E)-geranyl diphosphate = tricyclene + diphosphate</text>
        <dbReference type="Rhea" id="RHEA:32687"/>
        <dbReference type="ChEBI" id="CHEBI:33019"/>
        <dbReference type="ChEBI" id="CHEBI:58057"/>
        <dbReference type="ChEBI" id="CHEBI:64266"/>
        <dbReference type="EC" id="4.2.3.105"/>
    </reaction>
</comment>
<dbReference type="GO" id="GO:0102701">
    <property type="term" value="F:tricyclene synthase activity"/>
    <property type="evidence" value="ECO:0007669"/>
    <property type="project" value="UniProtKB-EC"/>
</dbReference>
<comment type="subcellular location">
    <subcellularLocation>
        <location evidence="2">Plastid</location>
        <location evidence="2">Chloroplast stroma</location>
    </subcellularLocation>
</comment>
<keyword evidence="5" id="KW-0460">Magnesium</keyword>
<dbReference type="InterPro" id="IPR008930">
    <property type="entry name" value="Terpenoid_cyclase/PrenylTrfase"/>
</dbReference>
<dbReference type="Pfam" id="PF03936">
    <property type="entry name" value="Terpene_synth_C"/>
    <property type="match status" value="1"/>
</dbReference>
<dbReference type="AlphaFoldDB" id="A0A1W7HBY4"/>
<evidence type="ECO:0000256" key="3">
    <source>
        <dbReference type="ARBA" id="ARBA00004721"/>
    </source>
</evidence>
<evidence type="ECO:0000256" key="9">
    <source>
        <dbReference type="ARBA" id="ARBA00052932"/>
    </source>
</evidence>
<dbReference type="Gene3D" id="1.50.10.160">
    <property type="match status" value="1"/>
</dbReference>
<comment type="pathway">
    <text evidence="3">Secondary metabolite biosynthesis; terpenoid biosynthesis.</text>
</comment>
<dbReference type="EC" id="4.2.3.105" evidence="11"/>
<keyword evidence="4" id="KW-0479">Metal-binding</keyword>
<dbReference type="InterPro" id="IPR050148">
    <property type="entry name" value="Terpene_synthase-like"/>
</dbReference>
<feature type="domain" description="Terpene synthase metal-binding" evidence="13">
    <location>
        <begin position="499"/>
        <end position="737"/>
    </location>
</feature>
<dbReference type="InterPro" id="IPR008949">
    <property type="entry name" value="Isoprenoid_synthase_dom_sf"/>
</dbReference>
<evidence type="ECO:0000259" key="13">
    <source>
        <dbReference type="Pfam" id="PF03936"/>
    </source>
</evidence>
<feature type="domain" description="Terpene synthase N-terminal" evidence="12">
    <location>
        <begin position="232"/>
        <end position="429"/>
    </location>
</feature>
<dbReference type="InterPro" id="IPR005630">
    <property type="entry name" value="Terpene_synthase_metal-bd"/>
</dbReference>
<evidence type="ECO:0000256" key="4">
    <source>
        <dbReference type="ARBA" id="ARBA00022723"/>
    </source>
</evidence>
<dbReference type="Pfam" id="PF01397">
    <property type="entry name" value="Terpene_synth"/>
    <property type="match status" value="1"/>
</dbReference>
<dbReference type="SUPFAM" id="SSF48239">
    <property type="entry name" value="Terpenoid cyclases/Protein prenyltransferases"/>
    <property type="match status" value="2"/>
</dbReference>
<organism evidence="14">
    <name type="scientific">Scoparia dulcis</name>
    <name type="common">Sweet broom</name>
    <name type="synonym">Capraria dulcis</name>
    <dbReference type="NCBI Taxonomy" id="107240"/>
    <lineage>
        <taxon>Eukaryota</taxon>
        <taxon>Viridiplantae</taxon>
        <taxon>Streptophyta</taxon>
        <taxon>Embryophyta</taxon>
        <taxon>Tracheophyta</taxon>
        <taxon>Spermatophyta</taxon>
        <taxon>Magnoliopsida</taxon>
        <taxon>eudicotyledons</taxon>
        <taxon>Gunneridae</taxon>
        <taxon>Pentapetalae</taxon>
        <taxon>asterids</taxon>
        <taxon>lamiids</taxon>
        <taxon>Lamiales</taxon>
        <taxon>Plantaginaceae</taxon>
        <taxon>Gratioleae</taxon>
        <taxon>Scoparia</taxon>
    </lineage>
</organism>
<dbReference type="PANTHER" id="PTHR31739:SF33">
    <property type="entry name" value="CIS-ABIENOL SYNTHASE, CHLOROPLASTIC"/>
    <property type="match status" value="1"/>
</dbReference>
<proteinExistence type="evidence at transcript level"/>
<accession>A0A1W7HBY4</accession>
<evidence type="ECO:0000313" key="14">
    <source>
        <dbReference type="EMBL" id="BAX34756.1"/>
    </source>
</evidence>
<reference evidence="14" key="1">
    <citation type="journal article" date="2017" name="Sci. Rep.">
        <title>Elucidation of terpenoid metabolism in Scoparia dulcis by RNA-seq analysis.</title>
        <authorList>
            <person name="Yamamura Y."/>
            <person name="Kurosaki F."/>
            <person name="Lee J.B."/>
        </authorList>
    </citation>
    <scope>NUCLEOTIDE SEQUENCE</scope>
    <source>
        <tissue evidence="14">Mixture of leaf and root</tissue>
    </source>
</reference>
<dbReference type="SFLD" id="SFLDG01014">
    <property type="entry name" value="Terpene_Cyclase_Like_1_N-term"/>
    <property type="match status" value="1"/>
</dbReference>
<evidence type="ECO:0000256" key="5">
    <source>
        <dbReference type="ARBA" id="ARBA00022842"/>
    </source>
</evidence>
<keyword evidence="7" id="KW-0464">Manganese</keyword>
<evidence type="ECO:0000256" key="8">
    <source>
        <dbReference type="ARBA" id="ARBA00023239"/>
    </source>
</evidence>
<comment type="similarity">
    <text evidence="10">Belongs to the terpene synthase family. Tpsg subfamily.</text>
</comment>
<keyword evidence="8" id="KW-0456">Lyase</keyword>
<evidence type="ECO:0000256" key="10">
    <source>
        <dbReference type="ARBA" id="ARBA00060847"/>
    </source>
</evidence>
<dbReference type="GO" id="GO:0009570">
    <property type="term" value="C:chloroplast stroma"/>
    <property type="evidence" value="ECO:0007669"/>
    <property type="project" value="UniProtKB-SubCell"/>
</dbReference>
<dbReference type="InterPro" id="IPR001906">
    <property type="entry name" value="Terpene_synth_N"/>
</dbReference>
<dbReference type="Gene3D" id="1.50.10.130">
    <property type="entry name" value="Terpene synthase, N-terminal domain"/>
    <property type="match status" value="1"/>
</dbReference>
<name>A0A1W7HBY4_SCODU</name>
<evidence type="ECO:0000256" key="1">
    <source>
        <dbReference type="ARBA" id="ARBA00001946"/>
    </source>
</evidence>
<comment type="cofactor">
    <cofactor evidence="1">
        <name>Mg(2+)</name>
        <dbReference type="ChEBI" id="CHEBI:18420"/>
    </cofactor>
</comment>
<dbReference type="EMBL" id="FX983131">
    <property type="protein sequence ID" value="BAX34756.1"/>
    <property type="molecule type" value="mRNA"/>
</dbReference>
<sequence>MSCQTKIIPISNYQTGIWTSKHYSSVDSFPRKGRSIIVKCNSQSIQDSTEKIREMLSTNAKIEISPSAYDTAWVAMVPSSPGYSGGKPFFPQCLDWILENQNPDGSWGLDPGHPSLVKDSLSCTLACLLALRKWNLGQQQIHKGLDYIGTNGCAICDKDQVSPIGFDIIFPSMVNSAREMGLVMPDSIKLDTSIYNMLDPRYVSLLGNDCIASKNQILGYVAEGLGKYSCNWNELLSTQQRSNGSLFNSPATTAAALIHRHDGKCLEYLLSIQKIHKTWVPTIHPMDIYARLCMIDTLERLGIRRHFEQEIGSILDQTYRYWQQEDEEIFSDVTCLALAFRLLRMHGYEISPDKLVAFSEEESFFNTTSIQFTGIPTILELYRASEVALDEEEIILDKIQAWTSKYLKQKLLDHSISDKRLHKQVEYAMETFYGTLDRVEHRRTIELYNTNNFRMSKTAYRCPMIENPSFLSLAHIDFLMDRAQQQKELKQLQRWCTDSRLEELKRGRNILLLSHYLSSAILVGPELSDARISYSQGIVLTTFLDDFFDKYASLKELLEFVEFINKWDGAPTTGYRTKELEIHFQAIYNNANELAYKASIRQGRNVKDYLVGIWLVCAKSQLKQVDWTTNNIIPTMEEQLLNASETIACNVVILITLLFLGEKLSEELLHSEECGSLLYLASLLVRLLNDLQTFKREREGSERIINRVNFLLDRGGGAISEEEAVATVKEMIKTHTRKLLKMVVQTKGSGLSRECKNLFWNSVRIAYYLYRQSDELTNTQAKTKLDMEAVMYEPLNLSSHKLAS</sequence>
<evidence type="ECO:0000256" key="6">
    <source>
        <dbReference type="ARBA" id="ARBA00023180"/>
    </source>
</evidence>
<dbReference type="GO" id="GO:0009686">
    <property type="term" value="P:gibberellin biosynthetic process"/>
    <property type="evidence" value="ECO:0007669"/>
    <property type="project" value="TreeGrafter"/>
</dbReference>
<dbReference type="SUPFAM" id="SSF48576">
    <property type="entry name" value="Terpenoid synthases"/>
    <property type="match status" value="1"/>
</dbReference>
<dbReference type="FunFam" id="1.10.600.10:FF:000005">
    <property type="entry name" value="Ent-kaur-16-ene synthase, chloroplastic"/>
    <property type="match status" value="1"/>
</dbReference>
<evidence type="ECO:0000259" key="12">
    <source>
        <dbReference type="Pfam" id="PF01397"/>
    </source>
</evidence>
<keyword evidence="6" id="KW-0325">Glycoprotein</keyword>
<evidence type="ECO:0000256" key="11">
    <source>
        <dbReference type="ARBA" id="ARBA00067061"/>
    </source>
</evidence>
<dbReference type="FunFam" id="1.50.10.130:FF:000002">
    <property type="entry name" value="Ent-copalyl diphosphate synthase, chloroplastic"/>
    <property type="match status" value="1"/>
</dbReference>
<dbReference type="GO" id="GO:0000287">
    <property type="term" value="F:magnesium ion binding"/>
    <property type="evidence" value="ECO:0007669"/>
    <property type="project" value="InterPro"/>
</dbReference>
<dbReference type="PANTHER" id="PTHR31739">
    <property type="entry name" value="ENT-COPALYL DIPHOSPHATE SYNTHASE, CHLOROPLASTIC"/>
    <property type="match status" value="1"/>
</dbReference>
<protein>
    <recommendedName>
        <fullName evidence="11">tricyclene synthase</fullName>
        <ecNumber evidence="11">4.2.3.105</ecNumber>
    </recommendedName>
</protein>
<dbReference type="GO" id="GO:0010333">
    <property type="term" value="F:terpene synthase activity"/>
    <property type="evidence" value="ECO:0007669"/>
    <property type="project" value="InterPro"/>
</dbReference>
<dbReference type="Gene3D" id="1.10.600.10">
    <property type="entry name" value="Farnesyl Diphosphate Synthase"/>
    <property type="match status" value="1"/>
</dbReference>
<evidence type="ECO:0000256" key="7">
    <source>
        <dbReference type="ARBA" id="ARBA00023211"/>
    </source>
</evidence>